<organism evidence="1 2">
    <name type="scientific">Neorhodopirellula lusitana</name>
    <dbReference type="NCBI Taxonomy" id="445327"/>
    <lineage>
        <taxon>Bacteria</taxon>
        <taxon>Pseudomonadati</taxon>
        <taxon>Planctomycetota</taxon>
        <taxon>Planctomycetia</taxon>
        <taxon>Pirellulales</taxon>
        <taxon>Pirellulaceae</taxon>
        <taxon>Neorhodopirellula</taxon>
    </lineage>
</organism>
<evidence type="ECO:0000313" key="1">
    <source>
        <dbReference type="EMBL" id="SMP48629.1"/>
    </source>
</evidence>
<accession>A0ABY1PUI3</accession>
<dbReference type="Proteomes" id="UP001158067">
    <property type="component" value="Unassembled WGS sequence"/>
</dbReference>
<dbReference type="EMBL" id="FXUG01000002">
    <property type="protein sequence ID" value="SMP48629.1"/>
    <property type="molecule type" value="Genomic_DNA"/>
</dbReference>
<comment type="caution">
    <text evidence="1">The sequence shown here is derived from an EMBL/GenBank/DDBJ whole genome shotgun (WGS) entry which is preliminary data.</text>
</comment>
<gene>
    <name evidence="1" type="ORF">SAMN06265222_102447</name>
</gene>
<dbReference type="PROSITE" id="PS51257">
    <property type="entry name" value="PROKAR_LIPOPROTEIN"/>
    <property type="match status" value="1"/>
</dbReference>
<sequence>MQLFNKLLILSALAMVSVGCCGPMWNPGCGAGGCATGSCSTGSCGTGSCGDGGCGQSGGCGQCGGCGELYIDPWINHPADCCDPCDSCGNFNGQSCGKCRSVFAGVKSLWGYRCDDGCGSGSGACDCGAGGCDGGSCGGSDCGCGTTHYNGEVFHDEYHEGAIIGGETIIEGPIGSGMSLNSSNPRIISQPRVARQPTPARQIFQPRRVDDESQSLAY</sequence>
<evidence type="ECO:0000313" key="2">
    <source>
        <dbReference type="Proteomes" id="UP001158067"/>
    </source>
</evidence>
<proteinExistence type="predicted"/>
<name>A0ABY1PUI3_9BACT</name>
<protein>
    <submittedName>
        <fullName evidence="1">Uncharacterized protein</fullName>
    </submittedName>
</protein>
<keyword evidence="2" id="KW-1185">Reference proteome</keyword>
<reference evidence="1 2" key="1">
    <citation type="submission" date="2017-05" db="EMBL/GenBank/DDBJ databases">
        <authorList>
            <person name="Varghese N."/>
            <person name="Submissions S."/>
        </authorList>
    </citation>
    <scope>NUCLEOTIDE SEQUENCE [LARGE SCALE GENOMIC DNA]</scope>
    <source>
        <strain evidence="1 2">DSM 25457</strain>
    </source>
</reference>